<dbReference type="InterPro" id="IPR000682">
    <property type="entry name" value="PCMT"/>
</dbReference>
<organism evidence="12 13">
    <name type="scientific">Amycolatopsis magusensis</name>
    <dbReference type="NCBI Taxonomy" id="882444"/>
    <lineage>
        <taxon>Bacteria</taxon>
        <taxon>Bacillati</taxon>
        <taxon>Actinomycetota</taxon>
        <taxon>Actinomycetes</taxon>
        <taxon>Pseudonocardiales</taxon>
        <taxon>Pseudonocardiaceae</taxon>
        <taxon>Amycolatopsis</taxon>
    </lineage>
</organism>
<proteinExistence type="inferred from homology"/>
<dbReference type="GO" id="GO:0032259">
    <property type="term" value="P:methylation"/>
    <property type="evidence" value="ECO:0007669"/>
    <property type="project" value="UniProtKB-KW"/>
</dbReference>
<dbReference type="GO" id="GO:0008168">
    <property type="term" value="F:methyltransferase activity"/>
    <property type="evidence" value="ECO:0007669"/>
    <property type="project" value="UniProtKB-KW"/>
</dbReference>
<keyword evidence="6 12" id="KW-0489">Methyltransferase</keyword>
<evidence type="ECO:0000256" key="1">
    <source>
        <dbReference type="ARBA" id="ARBA00004496"/>
    </source>
</evidence>
<evidence type="ECO:0000256" key="7">
    <source>
        <dbReference type="ARBA" id="ARBA00022679"/>
    </source>
</evidence>
<evidence type="ECO:0000256" key="10">
    <source>
        <dbReference type="ARBA" id="ARBA00031323"/>
    </source>
</evidence>
<comment type="caution">
    <text evidence="12">The sequence shown here is derived from an EMBL/GenBank/DDBJ whole genome shotgun (WGS) entry which is preliminary data.</text>
</comment>
<gene>
    <name evidence="12" type="ORF">JOM49_001729</name>
</gene>
<evidence type="ECO:0000256" key="3">
    <source>
        <dbReference type="ARBA" id="ARBA00011890"/>
    </source>
</evidence>
<sequence>MALDRRRALTARLRRSGVLTEAAWLAAFEAVPRETFLSRFFVPVGGGWRAVARGDDGWLDQVYTDQVLVTQLDGDESAWDRARAGDVVTGTPTCSSSMPTIMAIMLEALRTGERARVLEIGTGTGYNTALLCHRVGATNVSTVDIDGALVRTAGAALAEAGYEPESVTGDGARGLPGSAPFDRVLCTCAVSGIPPAWVEQTRPGGLLVTTLNRPIGAGLVRLVAEEGTVAHGRVLSQDGRFMPLRAHRHADPGDLLAEVRDTEAGHSRRTSLPASAVLSPSSPLEFFASLELEGVLPAYPGDDGVVYLLHPDGSWVRHAERNGRYSVAQGGPRFLWDLAEQARVRWRKLGKPGRSRFGVTVDGDRQEFWLDEPGSPHRWRLGG</sequence>
<evidence type="ECO:0000256" key="9">
    <source>
        <dbReference type="ARBA" id="ARBA00030757"/>
    </source>
</evidence>
<evidence type="ECO:0000256" key="6">
    <source>
        <dbReference type="ARBA" id="ARBA00022603"/>
    </source>
</evidence>
<dbReference type="Proteomes" id="UP000741013">
    <property type="component" value="Unassembled WGS sequence"/>
</dbReference>
<comment type="similarity">
    <text evidence="2">Belongs to the methyltransferase superfamily. L-isoaspartyl/D-aspartyl protein methyltransferase family.</text>
</comment>
<evidence type="ECO:0000313" key="12">
    <source>
        <dbReference type="EMBL" id="MBP2180203.1"/>
    </source>
</evidence>
<dbReference type="InterPro" id="IPR029063">
    <property type="entry name" value="SAM-dependent_MTases_sf"/>
</dbReference>
<comment type="subcellular location">
    <subcellularLocation>
        <location evidence="1">Cytoplasm</location>
    </subcellularLocation>
</comment>
<protein>
    <recommendedName>
        <fullName evidence="4">Protein-L-isoaspartate O-methyltransferase</fullName>
        <ecNumber evidence="3">2.1.1.77</ecNumber>
    </recommendedName>
    <alternativeName>
        <fullName evidence="11">L-isoaspartyl protein carboxyl methyltransferase</fullName>
    </alternativeName>
    <alternativeName>
        <fullName evidence="9">Protein L-isoaspartyl methyltransferase</fullName>
    </alternativeName>
    <alternativeName>
        <fullName evidence="10">Protein-beta-aspartate methyltransferase</fullName>
    </alternativeName>
</protein>
<dbReference type="SUPFAM" id="SSF53335">
    <property type="entry name" value="S-adenosyl-L-methionine-dependent methyltransferases"/>
    <property type="match status" value="1"/>
</dbReference>
<dbReference type="RefSeq" id="WP_209663809.1">
    <property type="nucleotide sequence ID" value="NZ_JAGGMS010000001.1"/>
</dbReference>
<evidence type="ECO:0000256" key="11">
    <source>
        <dbReference type="ARBA" id="ARBA00031350"/>
    </source>
</evidence>
<accession>A0ABS4PMW9</accession>
<dbReference type="PANTHER" id="PTHR11579:SF0">
    <property type="entry name" value="PROTEIN-L-ISOASPARTATE(D-ASPARTATE) O-METHYLTRANSFERASE"/>
    <property type="match status" value="1"/>
</dbReference>
<keyword evidence="5" id="KW-0963">Cytoplasm</keyword>
<dbReference type="PANTHER" id="PTHR11579">
    <property type="entry name" value="PROTEIN-L-ISOASPARTATE O-METHYLTRANSFERASE"/>
    <property type="match status" value="1"/>
</dbReference>
<name>A0ABS4PMW9_9PSEU</name>
<dbReference type="CDD" id="cd02440">
    <property type="entry name" value="AdoMet_MTases"/>
    <property type="match status" value="1"/>
</dbReference>
<keyword evidence="7" id="KW-0808">Transferase</keyword>
<keyword evidence="8" id="KW-0949">S-adenosyl-L-methionine</keyword>
<evidence type="ECO:0000256" key="4">
    <source>
        <dbReference type="ARBA" id="ARBA00013346"/>
    </source>
</evidence>
<dbReference type="EC" id="2.1.1.77" evidence="3"/>
<dbReference type="EMBL" id="JAGGMS010000001">
    <property type="protein sequence ID" value="MBP2180203.1"/>
    <property type="molecule type" value="Genomic_DNA"/>
</dbReference>
<evidence type="ECO:0000256" key="2">
    <source>
        <dbReference type="ARBA" id="ARBA00005369"/>
    </source>
</evidence>
<dbReference type="Gene3D" id="3.40.50.150">
    <property type="entry name" value="Vaccinia Virus protein VP39"/>
    <property type="match status" value="1"/>
</dbReference>
<evidence type="ECO:0000256" key="8">
    <source>
        <dbReference type="ARBA" id="ARBA00022691"/>
    </source>
</evidence>
<reference evidence="12 13" key="1">
    <citation type="submission" date="2021-03" db="EMBL/GenBank/DDBJ databases">
        <title>Sequencing the genomes of 1000 actinobacteria strains.</title>
        <authorList>
            <person name="Klenk H.-P."/>
        </authorList>
    </citation>
    <scope>NUCLEOTIDE SEQUENCE [LARGE SCALE GENOMIC DNA]</scope>
    <source>
        <strain evidence="12 13">DSM 45510</strain>
    </source>
</reference>
<evidence type="ECO:0000313" key="13">
    <source>
        <dbReference type="Proteomes" id="UP000741013"/>
    </source>
</evidence>
<keyword evidence="13" id="KW-1185">Reference proteome</keyword>
<evidence type="ECO:0000256" key="5">
    <source>
        <dbReference type="ARBA" id="ARBA00022490"/>
    </source>
</evidence>
<dbReference type="Pfam" id="PF01135">
    <property type="entry name" value="PCMT"/>
    <property type="match status" value="1"/>
</dbReference>